<dbReference type="EMBL" id="RCWN01000001">
    <property type="protein sequence ID" value="RLQ88975.1"/>
    <property type="molecule type" value="Genomic_DNA"/>
</dbReference>
<dbReference type="RefSeq" id="WP_121645943.1">
    <property type="nucleotide sequence ID" value="NZ_RCWN01000001.1"/>
</dbReference>
<evidence type="ECO:0000259" key="2">
    <source>
        <dbReference type="Pfam" id="PF07940"/>
    </source>
</evidence>
<proteinExistence type="predicted"/>
<evidence type="ECO:0000256" key="1">
    <source>
        <dbReference type="ARBA" id="ARBA00004196"/>
    </source>
</evidence>
<protein>
    <submittedName>
        <fullName evidence="3">Heparinase</fullName>
    </submittedName>
</protein>
<evidence type="ECO:0000313" key="4">
    <source>
        <dbReference type="Proteomes" id="UP000281094"/>
    </source>
</evidence>
<organism evidence="3 4">
    <name type="scientific">Notoacmeibacter ruber</name>
    <dbReference type="NCBI Taxonomy" id="2670375"/>
    <lineage>
        <taxon>Bacteria</taxon>
        <taxon>Pseudomonadati</taxon>
        <taxon>Pseudomonadota</taxon>
        <taxon>Alphaproteobacteria</taxon>
        <taxon>Hyphomicrobiales</taxon>
        <taxon>Notoacmeibacteraceae</taxon>
        <taxon>Notoacmeibacter</taxon>
    </lineage>
</organism>
<dbReference type="Gene3D" id="2.70.98.70">
    <property type="match status" value="1"/>
</dbReference>
<accession>A0A3L7JF69</accession>
<feature type="domain" description="Heparinase II/III-like C-terminal" evidence="2">
    <location>
        <begin position="324"/>
        <end position="567"/>
    </location>
</feature>
<dbReference type="Gene3D" id="1.50.10.100">
    <property type="entry name" value="Chondroitin AC/alginate lyase"/>
    <property type="match status" value="1"/>
</dbReference>
<dbReference type="GO" id="GO:0030313">
    <property type="term" value="C:cell envelope"/>
    <property type="evidence" value="ECO:0007669"/>
    <property type="project" value="UniProtKB-SubCell"/>
</dbReference>
<dbReference type="InterPro" id="IPR012480">
    <property type="entry name" value="Hepar_II_III_C"/>
</dbReference>
<name>A0A3L7JF69_9HYPH</name>
<evidence type="ECO:0000313" key="3">
    <source>
        <dbReference type="EMBL" id="RLQ88975.1"/>
    </source>
</evidence>
<dbReference type="InterPro" id="IPR008929">
    <property type="entry name" value="Chondroitin_lyas"/>
</dbReference>
<gene>
    <name evidence="3" type="ORF">D8780_12760</name>
</gene>
<dbReference type="GO" id="GO:0016829">
    <property type="term" value="F:lyase activity"/>
    <property type="evidence" value="ECO:0007669"/>
    <property type="project" value="InterPro"/>
</dbReference>
<comment type="subcellular location">
    <subcellularLocation>
        <location evidence="1">Cell envelope</location>
    </subcellularLocation>
</comment>
<dbReference type="AlphaFoldDB" id="A0A3L7JF69"/>
<comment type="caution">
    <text evidence="3">The sequence shown here is derived from an EMBL/GenBank/DDBJ whole genome shotgun (WGS) entry which is preliminary data.</text>
</comment>
<sequence length="573" mass="62837">MSDKKNTPTGAITIGEYPSALFRLLVEAAKRQLVRPFQTGRLARLRALRLVSNPPHIVFAPQRLMEGDPERARAYYSGEWRLAGHTVSVGPGGPFAQNDVPESWCRELERFVWLADFQAAQSDLAAAQARYLVEDYLSRPVLATRTSANVGIATERVLQWLKASPLLLRNADSHFGPMLGRAFVRHCRWLRRAIPASPEPLDRLRGRVALLGLALCLSDGQKRVEKAEKNLLSELDRQLLADGGHASRDPSVLPTILEDLLLLRQAYGHLGRAPPQPFTEAIDRLFVLLRFFDLGAGRLARFNGGGWVDPLLIQTLLARDETEGRPAGLAAASHYLRLEAGDSVAIADVGGPPPLSFAGHAHAGMLSFEFSSGGEPIVVNCGAARDPKSTVFGLSRVTAAHSTLAVADRSSAQFARAGRLMKWLGRPLIGPVHVALRRDGTHAATAAHDGYVEPFGLRHERTLILAENGQSLAGIDRLYAEPDDREIVIDMPVTLRFHLHPTIDCWRERDGSIRLTTKGGRRWRFVVDGHRAAMTDSLYLGRAGEPAATRQIEITPPISNAPLTIEWGLVAED</sequence>
<dbReference type="Proteomes" id="UP000281094">
    <property type="component" value="Unassembled WGS sequence"/>
</dbReference>
<keyword evidence="4" id="KW-1185">Reference proteome</keyword>
<dbReference type="Pfam" id="PF07940">
    <property type="entry name" value="Hepar_II_III_C"/>
    <property type="match status" value="1"/>
</dbReference>
<reference evidence="3 4" key="1">
    <citation type="submission" date="2018-10" db="EMBL/GenBank/DDBJ databases">
        <title>Notoacmeibacter sp. M2BS9Y-3-1, whole genome shotgun sequence.</title>
        <authorList>
            <person name="Tuo L."/>
        </authorList>
    </citation>
    <scope>NUCLEOTIDE SEQUENCE [LARGE SCALE GENOMIC DNA]</scope>
    <source>
        <strain evidence="3 4">M2BS9Y-3-1</strain>
    </source>
</reference>